<accession>A0A0C3CC25</accession>
<gene>
    <name evidence="1" type="ORF">PILCRDRAFT_815700</name>
</gene>
<reference evidence="1 2" key="1">
    <citation type="submission" date="2014-04" db="EMBL/GenBank/DDBJ databases">
        <authorList>
            <consortium name="DOE Joint Genome Institute"/>
            <person name="Kuo A."/>
            <person name="Tarkka M."/>
            <person name="Buscot F."/>
            <person name="Kohler A."/>
            <person name="Nagy L.G."/>
            <person name="Floudas D."/>
            <person name="Copeland A."/>
            <person name="Barry K.W."/>
            <person name="Cichocki N."/>
            <person name="Veneault-Fourrey C."/>
            <person name="LaButti K."/>
            <person name="Lindquist E.A."/>
            <person name="Lipzen A."/>
            <person name="Lundell T."/>
            <person name="Morin E."/>
            <person name="Murat C."/>
            <person name="Sun H."/>
            <person name="Tunlid A."/>
            <person name="Henrissat B."/>
            <person name="Grigoriev I.V."/>
            <person name="Hibbett D.S."/>
            <person name="Martin F."/>
            <person name="Nordberg H.P."/>
            <person name="Cantor M.N."/>
            <person name="Hua S.X."/>
        </authorList>
    </citation>
    <scope>NUCLEOTIDE SEQUENCE [LARGE SCALE GENOMIC DNA]</scope>
    <source>
        <strain evidence="1 2">F 1598</strain>
    </source>
</reference>
<dbReference type="AlphaFoldDB" id="A0A0C3CC25"/>
<keyword evidence="2" id="KW-1185">Reference proteome</keyword>
<protein>
    <submittedName>
        <fullName evidence="1">Uncharacterized protein</fullName>
    </submittedName>
</protein>
<dbReference type="Proteomes" id="UP000054166">
    <property type="component" value="Unassembled WGS sequence"/>
</dbReference>
<name>A0A0C3CC25_PILCF</name>
<dbReference type="EMBL" id="KN832980">
    <property type="protein sequence ID" value="KIM87222.1"/>
    <property type="molecule type" value="Genomic_DNA"/>
</dbReference>
<sequence>MDSNSTPQPRYTNTATVEYVQSMHHFHPASLHLDNVGVDCELWKAQITRVLARPDIASVSSSDPA</sequence>
<proteinExistence type="predicted"/>
<evidence type="ECO:0000313" key="1">
    <source>
        <dbReference type="EMBL" id="KIM87222.1"/>
    </source>
</evidence>
<dbReference type="InParanoid" id="A0A0C3CC25"/>
<evidence type="ECO:0000313" key="2">
    <source>
        <dbReference type="Proteomes" id="UP000054166"/>
    </source>
</evidence>
<organism evidence="1 2">
    <name type="scientific">Piloderma croceum (strain F 1598)</name>
    <dbReference type="NCBI Taxonomy" id="765440"/>
    <lineage>
        <taxon>Eukaryota</taxon>
        <taxon>Fungi</taxon>
        <taxon>Dikarya</taxon>
        <taxon>Basidiomycota</taxon>
        <taxon>Agaricomycotina</taxon>
        <taxon>Agaricomycetes</taxon>
        <taxon>Agaricomycetidae</taxon>
        <taxon>Atheliales</taxon>
        <taxon>Atheliaceae</taxon>
        <taxon>Piloderma</taxon>
    </lineage>
</organism>
<dbReference type="HOGENOM" id="CLU_2850485_0_0_1"/>
<reference evidence="2" key="2">
    <citation type="submission" date="2015-01" db="EMBL/GenBank/DDBJ databases">
        <title>Evolutionary Origins and Diversification of the Mycorrhizal Mutualists.</title>
        <authorList>
            <consortium name="DOE Joint Genome Institute"/>
            <consortium name="Mycorrhizal Genomics Consortium"/>
            <person name="Kohler A."/>
            <person name="Kuo A."/>
            <person name="Nagy L.G."/>
            <person name="Floudas D."/>
            <person name="Copeland A."/>
            <person name="Barry K.W."/>
            <person name="Cichocki N."/>
            <person name="Veneault-Fourrey C."/>
            <person name="LaButti K."/>
            <person name="Lindquist E.A."/>
            <person name="Lipzen A."/>
            <person name="Lundell T."/>
            <person name="Morin E."/>
            <person name="Murat C."/>
            <person name="Riley R."/>
            <person name="Ohm R."/>
            <person name="Sun H."/>
            <person name="Tunlid A."/>
            <person name="Henrissat B."/>
            <person name="Grigoriev I.V."/>
            <person name="Hibbett D.S."/>
            <person name="Martin F."/>
        </authorList>
    </citation>
    <scope>NUCLEOTIDE SEQUENCE [LARGE SCALE GENOMIC DNA]</scope>
    <source>
        <strain evidence="2">F 1598</strain>
    </source>
</reference>